<feature type="chain" id="PRO_5046833736" evidence="13">
    <location>
        <begin position="22"/>
        <end position="1083"/>
    </location>
</feature>
<evidence type="ECO:0000313" key="17">
    <source>
        <dbReference type="Proteomes" id="UP001597374"/>
    </source>
</evidence>
<dbReference type="Pfam" id="PF13715">
    <property type="entry name" value="CarbopepD_reg_2"/>
    <property type="match status" value="1"/>
</dbReference>
<dbReference type="InterPro" id="IPR023996">
    <property type="entry name" value="TonB-dep_OMP_SusC/RagA"/>
</dbReference>
<evidence type="ECO:0000256" key="9">
    <source>
        <dbReference type="ARBA" id="ARBA00023136"/>
    </source>
</evidence>
<dbReference type="Gene3D" id="2.60.40.1120">
    <property type="entry name" value="Carboxypeptidase-like, regulatory domain"/>
    <property type="match status" value="1"/>
</dbReference>
<dbReference type="EMBL" id="JBHUIM010000004">
    <property type="protein sequence ID" value="MFD2248549.1"/>
    <property type="molecule type" value="Genomic_DNA"/>
</dbReference>
<dbReference type="Pfam" id="PF07715">
    <property type="entry name" value="Plug"/>
    <property type="match status" value="1"/>
</dbReference>
<gene>
    <name evidence="16" type="ORF">ACFSKP_19940</name>
</gene>
<evidence type="ECO:0000256" key="3">
    <source>
        <dbReference type="ARBA" id="ARBA00022452"/>
    </source>
</evidence>
<keyword evidence="9 11" id="KW-0472">Membrane</keyword>
<evidence type="ECO:0000256" key="11">
    <source>
        <dbReference type="PROSITE-ProRule" id="PRU01360"/>
    </source>
</evidence>
<sequence length="1083" mass="118088">MKKLLMLCFMLVSALLQQAMAQTRAIIGKVTDAATSQPLPGVTVLVKGTTVGTATGADGNYSINVPEGGTTLVFSFIGYNTTERAIGTSTTINVGLPVNTQQLNEVVVTALGIKREEKSIGYSAQKVGGEELSTVRETNIVNSLSGRVAGVQIGNNSGAMGGSARVTMRGVNTIFGDNNALFVVDGVPIENSNTNSANQQRGGGGYDYGSPIQDINPNDIAEVTVLKGAAATALYGSRGGNGVIVITTKKGTKKNGIGVTYSLGVTRDEVSVLPKYQNLYGGGYSFDTLYYDQLSDTERKLAYPEGQKGYYNDNDGKGSYDLMPNYGTDESWGPKLEGQMYRPYWSWDGNKGNPDFGKLAKWEAQPNNIRDFFEPGLTLTNSIAVDGSNDAGSFRVSYSNLDQNFILPNSALNRHNVGFNGAYNLTEKLNVSASANYITHEAKGRPGTGYSGTNVMQQFTQWGQRQLDMNKSKEYMLPDGTQLTWNRTSWDNPKPKYSDNPYWTRHMNYQTDGRDRIFGNIAANYKITDFLSAEVRVSTDTYSETQEERIAIGSQDIPEYSLFKLDFMENNIQGLLNFNKDLSEKFSLNAYVGGNRMARNRQIFSGATADGLSSNVYNLGASIGRPVIGDSKSEKEIQSAFASASLGYNDVLFLDLGARNDWSSTLPAGENSYFYPSASLSWVFADLINAPWLNLAKVRAAVAQVGKDTDPYNTMLTYELRQPFGTNTRVSVPNRFPNESLLPEISTEYEFGTEWRAFNDRVGLNLSYYNRVTKNQIMPLTVSAATGYTSRMINAGKIENKGVEVSLNAAPIQTDNFSWNVTVNWAKNQNKILELTEDQKIVILTNAPFAVQLQAREGESFGSIVGYDYVYDENGNKLVTAGGYYARSKEQKVIGSVLPDYTGGITNTINYKGVSLSALVDFQKGGSFFSTTQMFGRYSGILEETAANNIREEGIIVPGLYQPGTKIDGVDVSGQPNKTSMSAADHFYYNGGYRIGAADVVDASYIYLREMSLGYSLPSALVGKTPFNSAKLSLVGRNLWLIKSNSEHVDPSNITNSITNIQGIEGGALPSMRSYGVTLTLGL</sequence>
<dbReference type="InterPro" id="IPR023997">
    <property type="entry name" value="TonB-dep_OMP_SusC/RagA_CS"/>
</dbReference>
<dbReference type="InterPro" id="IPR039426">
    <property type="entry name" value="TonB-dep_rcpt-like"/>
</dbReference>
<evidence type="ECO:0000256" key="10">
    <source>
        <dbReference type="ARBA" id="ARBA00023237"/>
    </source>
</evidence>
<keyword evidence="6" id="KW-0408">Iron</keyword>
<evidence type="ECO:0000259" key="14">
    <source>
        <dbReference type="Pfam" id="PF00593"/>
    </source>
</evidence>
<evidence type="ECO:0000256" key="13">
    <source>
        <dbReference type="SAM" id="SignalP"/>
    </source>
</evidence>
<protein>
    <submittedName>
        <fullName evidence="16">SusC/RagA family TonB-linked outer membrane protein</fullName>
    </submittedName>
</protein>
<keyword evidence="3 11" id="KW-1134">Transmembrane beta strand</keyword>
<evidence type="ECO:0000256" key="1">
    <source>
        <dbReference type="ARBA" id="ARBA00004571"/>
    </source>
</evidence>
<comment type="caution">
    <text evidence="16">The sequence shown here is derived from an EMBL/GenBank/DDBJ whole genome shotgun (WGS) entry which is preliminary data.</text>
</comment>
<dbReference type="PROSITE" id="PS52016">
    <property type="entry name" value="TONB_DEPENDENT_REC_3"/>
    <property type="match status" value="1"/>
</dbReference>
<keyword evidence="8 12" id="KW-0798">TonB box</keyword>
<dbReference type="PANTHER" id="PTHR32552">
    <property type="entry name" value="FERRICHROME IRON RECEPTOR-RELATED"/>
    <property type="match status" value="1"/>
</dbReference>
<keyword evidence="17" id="KW-1185">Reference proteome</keyword>
<comment type="subcellular location">
    <subcellularLocation>
        <location evidence="1 11">Cell outer membrane</location>
        <topology evidence="1 11">Multi-pass membrane protein</topology>
    </subcellularLocation>
</comment>
<dbReference type="InterPro" id="IPR037066">
    <property type="entry name" value="Plug_dom_sf"/>
</dbReference>
<feature type="signal peptide" evidence="13">
    <location>
        <begin position="1"/>
        <end position="21"/>
    </location>
</feature>
<organism evidence="16 17">
    <name type="scientific">Pontibacter ruber</name>
    <dbReference type="NCBI Taxonomy" id="1343895"/>
    <lineage>
        <taxon>Bacteria</taxon>
        <taxon>Pseudomonadati</taxon>
        <taxon>Bacteroidota</taxon>
        <taxon>Cytophagia</taxon>
        <taxon>Cytophagales</taxon>
        <taxon>Hymenobacteraceae</taxon>
        <taxon>Pontibacter</taxon>
    </lineage>
</organism>
<dbReference type="RefSeq" id="WP_250432075.1">
    <property type="nucleotide sequence ID" value="NZ_JALPRR010000005.1"/>
</dbReference>
<dbReference type="InterPro" id="IPR000531">
    <property type="entry name" value="Beta-barrel_TonB"/>
</dbReference>
<dbReference type="NCBIfam" id="TIGR04057">
    <property type="entry name" value="SusC_RagA_signa"/>
    <property type="match status" value="1"/>
</dbReference>
<evidence type="ECO:0000256" key="7">
    <source>
        <dbReference type="ARBA" id="ARBA00023065"/>
    </source>
</evidence>
<keyword evidence="2 11" id="KW-0813">Transport</keyword>
<dbReference type="Proteomes" id="UP001597374">
    <property type="component" value="Unassembled WGS sequence"/>
</dbReference>
<accession>A0ABW5D5K2</accession>
<dbReference type="SUPFAM" id="SSF56935">
    <property type="entry name" value="Porins"/>
    <property type="match status" value="1"/>
</dbReference>
<dbReference type="Gene3D" id="2.40.170.20">
    <property type="entry name" value="TonB-dependent receptor, beta-barrel domain"/>
    <property type="match status" value="1"/>
</dbReference>
<evidence type="ECO:0000313" key="16">
    <source>
        <dbReference type="EMBL" id="MFD2248549.1"/>
    </source>
</evidence>
<evidence type="ECO:0000256" key="12">
    <source>
        <dbReference type="RuleBase" id="RU003357"/>
    </source>
</evidence>
<dbReference type="InterPro" id="IPR008969">
    <property type="entry name" value="CarboxyPept-like_regulatory"/>
</dbReference>
<dbReference type="NCBIfam" id="TIGR04056">
    <property type="entry name" value="OMP_RagA_SusC"/>
    <property type="match status" value="1"/>
</dbReference>
<dbReference type="InterPro" id="IPR036942">
    <property type="entry name" value="Beta-barrel_TonB_sf"/>
</dbReference>
<dbReference type="SUPFAM" id="SSF49464">
    <property type="entry name" value="Carboxypeptidase regulatory domain-like"/>
    <property type="match status" value="1"/>
</dbReference>
<keyword evidence="5 11" id="KW-0812">Transmembrane</keyword>
<dbReference type="InterPro" id="IPR012910">
    <property type="entry name" value="Plug_dom"/>
</dbReference>
<name>A0ABW5D5K2_9BACT</name>
<feature type="domain" description="TonB-dependent receptor plug" evidence="15">
    <location>
        <begin position="118"/>
        <end position="243"/>
    </location>
</feature>
<evidence type="ECO:0000256" key="4">
    <source>
        <dbReference type="ARBA" id="ARBA00022496"/>
    </source>
</evidence>
<feature type="domain" description="TonB-dependent receptor-like beta-barrel" evidence="14">
    <location>
        <begin position="481"/>
        <end position="870"/>
    </location>
</feature>
<comment type="similarity">
    <text evidence="11 12">Belongs to the TonB-dependent receptor family.</text>
</comment>
<evidence type="ECO:0000259" key="15">
    <source>
        <dbReference type="Pfam" id="PF07715"/>
    </source>
</evidence>
<dbReference type="PANTHER" id="PTHR32552:SF81">
    <property type="entry name" value="TONB-DEPENDENT OUTER MEMBRANE RECEPTOR"/>
    <property type="match status" value="1"/>
</dbReference>
<keyword evidence="4" id="KW-0410">Iron transport</keyword>
<evidence type="ECO:0000256" key="8">
    <source>
        <dbReference type="ARBA" id="ARBA00023077"/>
    </source>
</evidence>
<proteinExistence type="inferred from homology"/>
<reference evidence="17" key="1">
    <citation type="journal article" date="2019" name="Int. J. Syst. Evol. Microbiol.">
        <title>The Global Catalogue of Microorganisms (GCM) 10K type strain sequencing project: providing services to taxonomists for standard genome sequencing and annotation.</title>
        <authorList>
            <consortium name="The Broad Institute Genomics Platform"/>
            <consortium name="The Broad Institute Genome Sequencing Center for Infectious Disease"/>
            <person name="Wu L."/>
            <person name="Ma J."/>
        </authorList>
    </citation>
    <scope>NUCLEOTIDE SEQUENCE [LARGE SCALE GENOMIC DNA]</scope>
    <source>
        <strain evidence="17">CGMCC 4.1782</strain>
    </source>
</reference>
<keyword evidence="10 11" id="KW-0998">Cell outer membrane</keyword>
<evidence type="ECO:0000256" key="6">
    <source>
        <dbReference type="ARBA" id="ARBA00023004"/>
    </source>
</evidence>
<evidence type="ECO:0000256" key="2">
    <source>
        <dbReference type="ARBA" id="ARBA00022448"/>
    </source>
</evidence>
<evidence type="ECO:0000256" key="5">
    <source>
        <dbReference type="ARBA" id="ARBA00022692"/>
    </source>
</evidence>
<dbReference type="Gene3D" id="2.170.130.10">
    <property type="entry name" value="TonB-dependent receptor, plug domain"/>
    <property type="match status" value="1"/>
</dbReference>
<keyword evidence="7" id="KW-0406">Ion transport</keyword>
<keyword evidence="13" id="KW-0732">Signal</keyword>
<dbReference type="Pfam" id="PF00593">
    <property type="entry name" value="TonB_dep_Rec_b-barrel"/>
    <property type="match status" value="1"/>
</dbReference>